<dbReference type="Proteomes" id="UP001597260">
    <property type="component" value="Unassembled WGS sequence"/>
</dbReference>
<name>A0ABW3YIS3_9ACTN</name>
<keyword evidence="1" id="KW-0812">Transmembrane</keyword>
<dbReference type="RefSeq" id="WP_377572510.1">
    <property type="nucleotide sequence ID" value="NZ_JBHTMP010000031.1"/>
</dbReference>
<evidence type="ECO:0000313" key="2">
    <source>
        <dbReference type="EMBL" id="MFD1323357.1"/>
    </source>
</evidence>
<protein>
    <recommendedName>
        <fullName evidence="4">ATP synthase protein I</fullName>
    </recommendedName>
</protein>
<keyword evidence="1" id="KW-1133">Transmembrane helix</keyword>
<sequence>MSAPAAGQPGAIRKRLPYLRTTLLASVALLVVAVPVGAMLRGPTGALGVAAGVALVVFSYLVSGVSVAWADAVNPRLIMSVGLVTYAIKIVILGVVMAVIAATGWSGLAPMGAAIIAAVAVWTITHLVWAVRSPLPYVEPNQS</sequence>
<accession>A0ABW3YIS3</accession>
<keyword evidence="1" id="KW-0472">Membrane</keyword>
<feature type="transmembrane region" description="Helical" evidence="1">
    <location>
        <begin position="46"/>
        <end position="70"/>
    </location>
</feature>
<evidence type="ECO:0000256" key="1">
    <source>
        <dbReference type="SAM" id="Phobius"/>
    </source>
</evidence>
<evidence type="ECO:0000313" key="3">
    <source>
        <dbReference type="Proteomes" id="UP001597260"/>
    </source>
</evidence>
<evidence type="ECO:0008006" key="4">
    <source>
        <dbReference type="Google" id="ProtNLM"/>
    </source>
</evidence>
<feature type="transmembrane region" description="Helical" evidence="1">
    <location>
        <begin position="108"/>
        <end position="131"/>
    </location>
</feature>
<reference evidence="3" key="1">
    <citation type="journal article" date="2019" name="Int. J. Syst. Evol. Microbiol.">
        <title>The Global Catalogue of Microorganisms (GCM) 10K type strain sequencing project: providing services to taxonomists for standard genome sequencing and annotation.</title>
        <authorList>
            <consortium name="The Broad Institute Genomics Platform"/>
            <consortium name="The Broad Institute Genome Sequencing Center for Infectious Disease"/>
            <person name="Wu L."/>
            <person name="Ma J."/>
        </authorList>
    </citation>
    <scope>NUCLEOTIDE SEQUENCE [LARGE SCALE GENOMIC DNA]</scope>
    <source>
        <strain evidence="3">JCM 31037</strain>
    </source>
</reference>
<keyword evidence="3" id="KW-1185">Reference proteome</keyword>
<gene>
    <name evidence="2" type="ORF">ACFQ4H_19910</name>
</gene>
<feature type="transmembrane region" description="Helical" evidence="1">
    <location>
        <begin position="77"/>
        <end position="102"/>
    </location>
</feature>
<organism evidence="2 3">
    <name type="scientific">Micromonospora sonneratiae</name>
    <dbReference type="NCBI Taxonomy" id="1184706"/>
    <lineage>
        <taxon>Bacteria</taxon>
        <taxon>Bacillati</taxon>
        <taxon>Actinomycetota</taxon>
        <taxon>Actinomycetes</taxon>
        <taxon>Micromonosporales</taxon>
        <taxon>Micromonosporaceae</taxon>
        <taxon>Micromonospora</taxon>
    </lineage>
</organism>
<dbReference type="EMBL" id="JBHTMP010000031">
    <property type="protein sequence ID" value="MFD1323357.1"/>
    <property type="molecule type" value="Genomic_DNA"/>
</dbReference>
<proteinExistence type="predicted"/>
<comment type="caution">
    <text evidence="2">The sequence shown here is derived from an EMBL/GenBank/DDBJ whole genome shotgun (WGS) entry which is preliminary data.</text>
</comment>
<feature type="transmembrane region" description="Helical" evidence="1">
    <location>
        <begin position="21"/>
        <end position="40"/>
    </location>
</feature>